<evidence type="ECO:0000313" key="3">
    <source>
        <dbReference type="EMBL" id="GFB07733.1"/>
    </source>
</evidence>
<keyword evidence="1" id="KW-0863">Zinc-finger</keyword>
<organism evidence="3">
    <name type="scientific">Tanacetum cinerariifolium</name>
    <name type="common">Dalmatian daisy</name>
    <name type="synonym">Chrysanthemum cinerariifolium</name>
    <dbReference type="NCBI Taxonomy" id="118510"/>
    <lineage>
        <taxon>Eukaryota</taxon>
        <taxon>Viridiplantae</taxon>
        <taxon>Streptophyta</taxon>
        <taxon>Embryophyta</taxon>
        <taxon>Tracheophyta</taxon>
        <taxon>Spermatophyta</taxon>
        <taxon>Magnoliopsida</taxon>
        <taxon>eudicotyledons</taxon>
        <taxon>Gunneridae</taxon>
        <taxon>Pentapetalae</taxon>
        <taxon>asterids</taxon>
        <taxon>campanulids</taxon>
        <taxon>Asterales</taxon>
        <taxon>Asteraceae</taxon>
        <taxon>Asteroideae</taxon>
        <taxon>Anthemideae</taxon>
        <taxon>Anthemidinae</taxon>
        <taxon>Tanacetum</taxon>
    </lineage>
</organism>
<protein>
    <submittedName>
        <fullName evidence="3">Gag-Pol polyprotein</fullName>
    </submittedName>
</protein>
<dbReference type="Gene3D" id="4.10.60.10">
    <property type="entry name" value="Zinc finger, CCHC-type"/>
    <property type="match status" value="1"/>
</dbReference>
<dbReference type="SUPFAM" id="SSF57756">
    <property type="entry name" value="Retrovirus zinc finger-like domains"/>
    <property type="match status" value="1"/>
</dbReference>
<evidence type="ECO:0000256" key="1">
    <source>
        <dbReference type="PROSITE-ProRule" id="PRU00047"/>
    </source>
</evidence>
<dbReference type="EMBL" id="BKCJ010547112">
    <property type="protein sequence ID" value="GFB07733.1"/>
    <property type="molecule type" value="Genomic_DNA"/>
</dbReference>
<feature type="domain" description="CCHC-type" evidence="2">
    <location>
        <begin position="229"/>
        <end position="243"/>
    </location>
</feature>
<evidence type="ECO:0000259" key="2">
    <source>
        <dbReference type="PROSITE" id="PS50158"/>
    </source>
</evidence>
<dbReference type="AlphaFoldDB" id="A0A699KRF7"/>
<sequence>MSTQQDIYAAGSESRPPMLNKENYVPWSSRLLRYAKSRPNGKLIHNSILNGPYFRKMIPEPSDANRDITEIWLRVQQMMKGSDIGIQEKKAKLFNEWERFTSNKEESIESYYHRFLKLINDLKRNKYFPKMIASNLMFLNNLQPEWSRHVTIVHQNKDLHTADYTQLYDFLKYNQNEVDELKAERLTKTQDPLALMANSNNPYNHIGNGNLVEARAEGNACGQNGNQIRCYNCRGIGHYARNCTVRPRRKDAAYLQTQLLIAQKEEAGFQLQAEEYDLMAVAADLDEIKEVNANCILMANLQQASTSGTQTDSSPVYDTDGSAEVHENCDDNEIFNILT</sequence>
<gene>
    <name evidence="3" type="ORF">Tci_679704</name>
</gene>
<accession>A0A699KRF7</accession>
<dbReference type="InterPro" id="IPR001878">
    <property type="entry name" value="Znf_CCHC"/>
</dbReference>
<keyword evidence="1" id="KW-0862">Zinc</keyword>
<proteinExistence type="predicted"/>
<name>A0A699KRF7_TANCI</name>
<dbReference type="PROSITE" id="PS50158">
    <property type="entry name" value="ZF_CCHC"/>
    <property type="match status" value="1"/>
</dbReference>
<dbReference type="SMART" id="SM00343">
    <property type="entry name" value="ZnF_C2HC"/>
    <property type="match status" value="1"/>
</dbReference>
<reference evidence="3" key="1">
    <citation type="journal article" date="2019" name="Sci. Rep.">
        <title>Draft genome of Tanacetum cinerariifolium, the natural source of mosquito coil.</title>
        <authorList>
            <person name="Yamashiro T."/>
            <person name="Shiraishi A."/>
            <person name="Satake H."/>
            <person name="Nakayama K."/>
        </authorList>
    </citation>
    <scope>NUCLEOTIDE SEQUENCE</scope>
</reference>
<dbReference type="Pfam" id="PF00098">
    <property type="entry name" value="zf-CCHC"/>
    <property type="match status" value="1"/>
</dbReference>
<dbReference type="GO" id="GO:0003676">
    <property type="term" value="F:nucleic acid binding"/>
    <property type="evidence" value="ECO:0007669"/>
    <property type="project" value="InterPro"/>
</dbReference>
<keyword evidence="1" id="KW-0479">Metal-binding</keyword>
<dbReference type="GO" id="GO:0008270">
    <property type="term" value="F:zinc ion binding"/>
    <property type="evidence" value="ECO:0007669"/>
    <property type="project" value="UniProtKB-KW"/>
</dbReference>
<dbReference type="InterPro" id="IPR036875">
    <property type="entry name" value="Znf_CCHC_sf"/>
</dbReference>
<comment type="caution">
    <text evidence="3">The sequence shown here is derived from an EMBL/GenBank/DDBJ whole genome shotgun (WGS) entry which is preliminary data.</text>
</comment>